<evidence type="ECO:0000313" key="1">
    <source>
        <dbReference type="EMBL" id="EEP27548.1"/>
    </source>
</evidence>
<sequence>MKDSLNIHLLFVYFSDPIPVVFRAVQLHSHPKLIHFQAFSASLSDPS</sequence>
<dbReference type="STRING" id="626523.GCWU000342_02243"/>
<reference evidence="1" key="1">
    <citation type="submission" date="2009-04" db="EMBL/GenBank/DDBJ databases">
        <authorList>
            <person name="Weinstock G."/>
            <person name="Sodergren E."/>
            <person name="Clifton S."/>
            <person name="Fulton L."/>
            <person name="Fulton B."/>
            <person name="Courtney L."/>
            <person name="Fronick C."/>
            <person name="Harrison M."/>
            <person name="Strong C."/>
            <person name="Farmer C."/>
            <person name="Delahaunty K."/>
            <person name="Markovic C."/>
            <person name="Hall O."/>
            <person name="Minx P."/>
            <person name="Tomlinson C."/>
            <person name="Mitreva M."/>
            <person name="Nelson J."/>
            <person name="Hou S."/>
            <person name="Wollam A."/>
            <person name="Pepin K.H."/>
            <person name="Johnson M."/>
            <person name="Bhonagiri V."/>
            <person name="Nash W.E."/>
            <person name="Warren W."/>
            <person name="Chinwalla A."/>
            <person name="Mardis E.R."/>
            <person name="Wilson R.K."/>
        </authorList>
    </citation>
    <scope>NUCLEOTIDE SEQUENCE [LARGE SCALE GENOMIC DNA]</scope>
    <source>
        <strain evidence="1">DSM 14600</strain>
    </source>
</reference>
<gene>
    <name evidence="1" type="ORF">GCWU000342_02243</name>
</gene>
<keyword evidence="2" id="KW-1185">Reference proteome</keyword>
<dbReference type="EMBL" id="ACIP02000007">
    <property type="protein sequence ID" value="EEP27548.1"/>
    <property type="molecule type" value="Genomic_DNA"/>
</dbReference>
<accession>C4GDR9</accession>
<name>C4GDR9_9FIRM</name>
<dbReference type="HOGENOM" id="CLU_3173174_0_0_9"/>
<protein>
    <submittedName>
        <fullName evidence="1">Uncharacterized protein</fullName>
    </submittedName>
</protein>
<organism evidence="1 2">
    <name type="scientific">Shuttleworthella satelles DSM 14600</name>
    <dbReference type="NCBI Taxonomy" id="626523"/>
    <lineage>
        <taxon>Bacteria</taxon>
        <taxon>Bacillati</taxon>
        <taxon>Bacillota</taxon>
        <taxon>Clostridia</taxon>
        <taxon>Lachnospirales</taxon>
        <taxon>Lachnospiraceae</taxon>
        <taxon>Shuttleworthella</taxon>
    </lineage>
</organism>
<evidence type="ECO:0000313" key="2">
    <source>
        <dbReference type="Proteomes" id="UP000003494"/>
    </source>
</evidence>
<proteinExistence type="predicted"/>
<dbReference type="AlphaFoldDB" id="C4GDR9"/>
<dbReference type="Proteomes" id="UP000003494">
    <property type="component" value="Unassembled WGS sequence"/>
</dbReference>
<comment type="caution">
    <text evidence="1">The sequence shown here is derived from an EMBL/GenBank/DDBJ whole genome shotgun (WGS) entry which is preliminary data.</text>
</comment>